<feature type="region of interest" description="Disordered" evidence="1">
    <location>
        <begin position="1"/>
        <end position="28"/>
    </location>
</feature>
<accession>A0A5N6K7S1</accession>
<dbReference type="EMBL" id="VIGI01000007">
    <property type="protein sequence ID" value="KAB8298347.1"/>
    <property type="molecule type" value="Genomic_DNA"/>
</dbReference>
<protein>
    <submittedName>
        <fullName evidence="2">Uncharacterized protein</fullName>
    </submittedName>
</protein>
<reference evidence="2 3" key="1">
    <citation type="submission" date="2019-06" db="EMBL/GenBank/DDBJ databases">
        <title>Genome Sequence of the Brown Rot Fungal Pathogen Monilinia laxa.</title>
        <authorList>
            <person name="De Miccolis Angelini R.M."/>
            <person name="Landi L."/>
            <person name="Abate D."/>
            <person name="Pollastro S."/>
            <person name="Romanazzi G."/>
            <person name="Faretra F."/>
        </authorList>
    </citation>
    <scope>NUCLEOTIDE SEQUENCE [LARGE SCALE GENOMIC DNA]</scope>
    <source>
        <strain evidence="2 3">Mlax316</strain>
    </source>
</reference>
<organism evidence="2 3">
    <name type="scientific">Monilinia laxa</name>
    <name type="common">Brown rot fungus</name>
    <name type="synonym">Sclerotinia laxa</name>
    <dbReference type="NCBI Taxonomy" id="61186"/>
    <lineage>
        <taxon>Eukaryota</taxon>
        <taxon>Fungi</taxon>
        <taxon>Dikarya</taxon>
        <taxon>Ascomycota</taxon>
        <taxon>Pezizomycotina</taxon>
        <taxon>Leotiomycetes</taxon>
        <taxon>Helotiales</taxon>
        <taxon>Sclerotiniaceae</taxon>
        <taxon>Monilinia</taxon>
    </lineage>
</organism>
<evidence type="ECO:0000313" key="3">
    <source>
        <dbReference type="Proteomes" id="UP000326757"/>
    </source>
</evidence>
<sequence>MQHRDYETAGYLRGQQAMDSKGNLTEPRDTQIITGVMGCNETMNHETEMKLGALQLGRVKKGSIGL</sequence>
<dbReference type="AlphaFoldDB" id="A0A5N6K7S1"/>
<evidence type="ECO:0000256" key="1">
    <source>
        <dbReference type="SAM" id="MobiDB-lite"/>
    </source>
</evidence>
<comment type="caution">
    <text evidence="2">The sequence shown here is derived from an EMBL/GenBank/DDBJ whole genome shotgun (WGS) entry which is preliminary data.</text>
</comment>
<dbReference type="Proteomes" id="UP000326757">
    <property type="component" value="Unassembled WGS sequence"/>
</dbReference>
<gene>
    <name evidence="2" type="ORF">EYC80_002073</name>
</gene>
<keyword evidence="3" id="KW-1185">Reference proteome</keyword>
<evidence type="ECO:0000313" key="2">
    <source>
        <dbReference type="EMBL" id="KAB8298347.1"/>
    </source>
</evidence>
<name>A0A5N6K7S1_MONLA</name>
<proteinExistence type="predicted"/>